<comment type="caution">
    <text evidence="6">The sequence shown here is derived from an EMBL/GenBank/DDBJ whole genome shotgun (WGS) entry which is preliminary data.</text>
</comment>
<gene>
    <name evidence="6" type="primary">SERK1_7</name>
    <name evidence="6" type="ORF">CASFOL_025906</name>
</gene>
<feature type="domain" description="Leucine-rich repeat-containing N-terminal plant-type" evidence="5">
    <location>
        <begin position="33"/>
        <end position="72"/>
    </location>
</feature>
<name>A0ABD3CTF9_9LAMI</name>
<keyword evidence="2 4" id="KW-0732">Signal</keyword>
<dbReference type="PANTHER" id="PTHR47988">
    <property type="entry name" value="SOMATIC EMBRYOGENESIS RECEPTOR KINASE 1"/>
    <property type="match status" value="1"/>
</dbReference>
<evidence type="ECO:0000313" key="6">
    <source>
        <dbReference type="EMBL" id="KAL3632922.1"/>
    </source>
</evidence>
<evidence type="ECO:0000313" key="7">
    <source>
        <dbReference type="Proteomes" id="UP001632038"/>
    </source>
</evidence>
<dbReference type="GO" id="GO:0016301">
    <property type="term" value="F:kinase activity"/>
    <property type="evidence" value="ECO:0007669"/>
    <property type="project" value="UniProtKB-KW"/>
</dbReference>
<dbReference type="Gene3D" id="3.80.10.10">
    <property type="entry name" value="Ribonuclease Inhibitor"/>
    <property type="match status" value="1"/>
</dbReference>
<dbReference type="EC" id="2.7.1.-" evidence="6"/>
<feature type="chain" id="PRO_5044840022" evidence="4">
    <location>
        <begin position="31"/>
        <end position="217"/>
    </location>
</feature>
<accession>A0ABD3CTF9</accession>
<dbReference type="EMBL" id="JAVIJP010000032">
    <property type="protein sequence ID" value="KAL3632922.1"/>
    <property type="molecule type" value="Genomic_DNA"/>
</dbReference>
<evidence type="ECO:0000259" key="5">
    <source>
        <dbReference type="Pfam" id="PF08263"/>
    </source>
</evidence>
<keyword evidence="1" id="KW-0433">Leucine-rich repeat</keyword>
<keyword evidence="6" id="KW-0808">Transferase</keyword>
<dbReference type="AlphaFoldDB" id="A0ABD3CTF9"/>
<sequence>MGMENCMVGVGMALVWLILLLHPLSFCVWANDNPEVAALGKFKDGLTDPNYILQSWDTTLVNPCTWFHVTCNTDNYVTRIDLGNAGLSGTLVPELGDLKHLQYLEVYSNNIGGSIPDDLGNLTNLISLDLYLNQLTGSIPKTLGKLKQLRFMRLNSNNLTGDIPLELTNTQPLEVLDLSNNNLTGVVPITGSFALKTPVSFFGNPLLCYPFLGCLHM</sequence>
<proteinExistence type="predicted"/>
<dbReference type="FunFam" id="3.80.10.10:FF:000024">
    <property type="entry name" value="Somatic embryogenesis receptor kinase 1"/>
    <property type="match status" value="1"/>
</dbReference>
<dbReference type="Pfam" id="PF08263">
    <property type="entry name" value="LRRNT_2"/>
    <property type="match status" value="1"/>
</dbReference>
<dbReference type="Pfam" id="PF00560">
    <property type="entry name" value="LRR_1"/>
    <property type="match status" value="4"/>
</dbReference>
<reference evidence="7" key="1">
    <citation type="journal article" date="2024" name="IScience">
        <title>Strigolactones Initiate the Formation of Haustorium-like Structures in Castilleja.</title>
        <authorList>
            <person name="Buerger M."/>
            <person name="Peterson D."/>
            <person name="Chory J."/>
        </authorList>
    </citation>
    <scope>NUCLEOTIDE SEQUENCE [LARGE SCALE GENOMIC DNA]</scope>
</reference>
<evidence type="ECO:0000256" key="2">
    <source>
        <dbReference type="ARBA" id="ARBA00022729"/>
    </source>
</evidence>
<evidence type="ECO:0000256" key="1">
    <source>
        <dbReference type="ARBA" id="ARBA00022614"/>
    </source>
</evidence>
<keyword evidence="3" id="KW-0677">Repeat</keyword>
<keyword evidence="7" id="KW-1185">Reference proteome</keyword>
<dbReference type="InterPro" id="IPR032675">
    <property type="entry name" value="LRR_dom_sf"/>
</dbReference>
<dbReference type="InterPro" id="IPR013210">
    <property type="entry name" value="LRR_N_plant-typ"/>
</dbReference>
<dbReference type="SUPFAM" id="SSF52058">
    <property type="entry name" value="L domain-like"/>
    <property type="match status" value="1"/>
</dbReference>
<feature type="signal peptide" evidence="4">
    <location>
        <begin position="1"/>
        <end position="30"/>
    </location>
</feature>
<dbReference type="Proteomes" id="UP001632038">
    <property type="component" value="Unassembled WGS sequence"/>
</dbReference>
<keyword evidence="6" id="KW-0418">Kinase</keyword>
<evidence type="ECO:0000256" key="3">
    <source>
        <dbReference type="ARBA" id="ARBA00022737"/>
    </source>
</evidence>
<evidence type="ECO:0000256" key="4">
    <source>
        <dbReference type="SAM" id="SignalP"/>
    </source>
</evidence>
<dbReference type="InterPro" id="IPR001611">
    <property type="entry name" value="Leu-rich_rpt"/>
</dbReference>
<protein>
    <submittedName>
        <fullName evidence="6">Protein kinase superfamily</fullName>
        <ecNumber evidence="6">2.7.1.-</ecNumber>
    </submittedName>
</protein>
<organism evidence="6 7">
    <name type="scientific">Castilleja foliolosa</name>
    <dbReference type="NCBI Taxonomy" id="1961234"/>
    <lineage>
        <taxon>Eukaryota</taxon>
        <taxon>Viridiplantae</taxon>
        <taxon>Streptophyta</taxon>
        <taxon>Embryophyta</taxon>
        <taxon>Tracheophyta</taxon>
        <taxon>Spermatophyta</taxon>
        <taxon>Magnoliopsida</taxon>
        <taxon>eudicotyledons</taxon>
        <taxon>Gunneridae</taxon>
        <taxon>Pentapetalae</taxon>
        <taxon>asterids</taxon>
        <taxon>lamiids</taxon>
        <taxon>Lamiales</taxon>
        <taxon>Orobanchaceae</taxon>
        <taxon>Pedicularideae</taxon>
        <taxon>Castillejinae</taxon>
        <taxon>Castilleja</taxon>
    </lineage>
</organism>